<evidence type="ECO:0000313" key="2">
    <source>
        <dbReference type="EMBL" id="KAF4983739.1"/>
    </source>
</evidence>
<dbReference type="OrthoDB" id="125347at2759"/>
<proteinExistence type="predicted"/>
<keyword evidence="3" id="KW-1185">Reference proteome</keyword>
<accession>A0A8H4UUG1</accession>
<dbReference type="EMBL" id="JABEYC010000052">
    <property type="protein sequence ID" value="KAF4983739.1"/>
    <property type="molecule type" value="Genomic_DNA"/>
</dbReference>
<gene>
    <name evidence="2" type="ORF">FZEAL_955</name>
</gene>
<comment type="caution">
    <text evidence="2">The sequence shown here is derived from an EMBL/GenBank/DDBJ whole genome shotgun (WGS) entry which is preliminary data.</text>
</comment>
<dbReference type="Proteomes" id="UP000635477">
    <property type="component" value="Unassembled WGS sequence"/>
</dbReference>
<name>A0A8H4UUG1_9HYPO</name>
<organism evidence="2 3">
    <name type="scientific">Fusarium zealandicum</name>
    <dbReference type="NCBI Taxonomy" id="1053134"/>
    <lineage>
        <taxon>Eukaryota</taxon>
        <taxon>Fungi</taxon>
        <taxon>Dikarya</taxon>
        <taxon>Ascomycota</taxon>
        <taxon>Pezizomycotina</taxon>
        <taxon>Sordariomycetes</taxon>
        <taxon>Hypocreomycetidae</taxon>
        <taxon>Hypocreales</taxon>
        <taxon>Nectriaceae</taxon>
        <taxon>Fusarium</taxon>
        <taxon>Fusarium staphyleae species complex</taxon>
    </lineage>
</organism>
<protein>
    <submittedName>
        <fullName evidence="2">Uncharacterized protein</fullName>
    </submittedName>
</protein>
<sequence length="120" mass="12566">MSILRQSLSQLIRRPAAINAASGRCFSPNSPRMSSDMPKSNSSTKVASDPNGKTSANQSSSDLTEGAMASLKATPGKETASGFEKQNMSAKEKSLDGQNATEPGITEKSTEQSGKSKRPS</sequence>
<feature type="region of interest" description="Disordered" evidence="1">
    <location>
        <begin position="14"/>
        <end position="120"/>
    </location>
</feature>
<evidence type="ECO:0000256" key="1">
    <source>
        <dbReference type="SAM" id="MobiDB-lite"/>
    </source>
</evidence>
<reference evidence="2" key="1">
    <citation type="journal article" date="2020" name="BMC Genomics">
        <title>Correction to: Identification and distribution of gene clusters required for synthesis of sphingolipid metabolism inhibitors in diverse species of the filamentous fungus Fusarium.</title>
        <authorList>
            <person name="Kim H.S."/>
            <person name="Lohmar J.M."/>
            <person name="Busman M."/>
            <person name="Brown D.W."/>
            <person name="Naumann T.A."/>
            <person name="Divon H.H."/>
            <person name="Lysoe E."/>
            <person name="Uhlig S."/>
            <person name="Proctor R.H."/>
        </authorList>
    </citation>
    <scope>NUCLEOTIDE SEQUENCE</scope>
    <source>
        <strain evidence="2">NRRL 22465</strain>
    </source>
</reference>
<dbReference type="AlphaFoldDB" id="A0A8H4UUG1"/>
<reference evidence="2" key="2">
    <citation type="submission" date="2020-05" db="EMBL/GenBank/DDBJ databases">
        <authorList>
            <person name="Kim H.-S."/>
            <person name="Proctor R.H."/>
            <person name="Brown D.W."/>
        </authorList>
    </citation>
    <scope>NUCLEOTIDE SEQUENCE</scope>
    <source>
        <strain evidence="2">NRRL 22465</strain>
    </source>
</reference>
<evidence type="ECO:0000313" key="3">
    <source>
        <dbReference type="Proteomes" id="UP000635477"/>
    </source>
</evidence>
<feature type="compositionally biased region" description="Polar residues" evidence="1">
    <location>
        <begin position="27"/>
        <end position="63"/>
    </location>
</feature>